<dbReference type="Proteomes" id="UP000654345">
    <property type="component" value="Unassembled WGS sequence"/>
</dbReference>
<evidence type="ECO:0000259" key="1">
    <source>
        <dbReference type="Pfam" id="PF01261"/>
    </source>
</evidence>
<dbReference type="PANTHER" id="PTHR12110">
    <property type="entry name" value="HYDROXYPYRUVATE ISOMERASE"/>
    <property type="match status" value="1"/>
</dbReference>
<accession>A0ABQ3UUJ7</accession>
<protein>
    <recommendedName>
        <fullName evidence="1">Xylose isomerase-like TIM barrel domain-containing protein</fullName>
    </recommendedName>
</protein>
<sequence length="272" mass="30005">MNLAYSSLACPGWTIEEAAEAAARYGYQAIEWRLADGETLEPDASPVVRRRLRQASSAYGIEIACLDSSCRVTQGTPEERAAVIEAGQRMLDMAAELGAPFLRVFGGALPTGTTRADMLAPTAQVLHTLGAYGVERGVTILLETHDAWTRSEDVLDLTRAVALPTVKVLWDAHHTYRAGETPAQSLALLGDEIAYVHLKDSRLLNGKPGAWTYCLLNEGDMPLRTICTLLKQGGYDGYLSLEWEKKWHPEIEEPEVALPQALPYLRDLWRQV</sequence>
<reference evidence="2 3" key="1">
    <citation type="journal article" date="2021" name="Int. J. Syst. Evol. Microbiol.">
        <title>Reticulibacter mediterranei gen. nov., sp. nov., within the new family Reticulibacteraceae fam. nov., and Ktedonospora formicarum gen. nov., sp. nov., Ktedonobacter robiniae sp. nov., Dictyobacter formicarum sp. nov. and Dictyobacter arantiisoli sp. nov., belonging to the class Ktedonobacteria.</title>
        <authorList>
            <person name="Yabe S."/>
            <person name="Zheng Y."/>
            <person name="Wang C.M."/>
            <person name="Sakai Y."/>
            <person name="Abe K."/>
            <person name="Yokota A."/>
            <person name="Donadio S."/>
            <person name="Cavaletti L."/>
            <person name="Monciardini P."/>
        </authorList>
    </citation>
    <scope>NUCLEOTIDE SEQUENCE [LARGE SCALE GENOMIC DNA]</scope>
    <source>
        <strain evidence="2 3">SOSP1-30</strain>
    </source>
</reference>
<organism evidence="2 3">
    <name type="scientific">Ktedonobacter robiniae</name>
    <dbReference type="NCBI Taxonomy" id="2778365"/>
    <lineage>
        <taxon>Bacteria</taxon>
        <taxon>Bacillati</taxon>
        <taxon>Chloroflexota</taxon>
        <taxon>Ktedonobacteria</taxon>
        <taxon>Ktedonobacterales</taxon>
        <taxon>Ktedonobacteraceae</taxon>
        <taxon>Ktedonobacter</taxon>
    </lineage>
</organism>
<dbReference type="SUPFAM" id="SSF51658">
    <property type="entry name" value="Xylose isomerase-like"/>
    <property type="match status" value="1"/>
</dbReference>
<dbReference type="InterPro" id="IPR050312">
    <property type="entry name" value="IolE/XylAMocC-like"/>
</dbReference>
<dbReference type="RefSeq" id="WP_201372995.1">
    <property type="nucleotide sequence ID" value="NZ_BNJG01000002.1"/>
</dbReference>
<dbReference type="Gene3D" id="3.20.20.150">
    <property type="entry name" value="Divalent-metal-dependent TIM barrel enzymes"/>
    <property type="match status" value="1"/>
</dbReference>
<dbReference type="PANTHER" id="PTHR12110:SF41">
    <property type="entry name" value="INOSOSE DEHYDRATASE"/>
    <property type="match status" value="1"/>
</dbReference>
<evidence type="ECO:0000313" key="3">
    <source>
        <dbReference type="Proteomes" id="UP000654345"/>
    </source>
</evidence>
<proteinExistence type="predicted"/>
<gene>
    <name evidence="2" type="ORF">KSB_49860</name>
</gene>
<evidence type="ECO:0000313" key="2">
    <source>
        <dbReference type="EMBL" id="GHO56511.1"/>
    </source>
</evidence>
<dbReference type="InterPro" id="IPR013022">
    <property type="entry name" value="Xyl_isomerase-like_TIM-brl"/>
</dbReference>
<dbReference type="InterPro" id="IPR036237">
    <property type="entry name" value="Xyl_isomerase-like_sf"/>
</dbReference>
<keyword evidence="3" id="KW-1185">Reference proteome</keyword>
<dbReference type="Pfam" id="PF01261">
    <property type="entry name" value="AP_endonuc_2"/>
    <property type="match status" value="1"/>
</dbReference>
<comment type="caution">
    <text evidence="2">The sequence shown here is derived from an EMBL/GenBank/DDBJ whole genome shotgun (WGS) entry which is preliminary data.</text>
</comment>
<name>A0ABQ3UUJ7_9CHLR</name>
<feature type="domain" description="Xylose isomerase-like TIM barrel" evidence="1">
    <location>
        <begin position="20"/>
        <end position="267"/>
    </location>
</feature>
<dbReference type="EMBL" id="BNJG01000002">
    <property type="protein sequence ID" value="GHO56511.1"/>
    <property type="molecule type" value="Genomic_DNA"/>
</dbReference>